<dbReference type="PANTHER" id="PTHR37938:SF1">
    <property type="entry name" value="BLL0215 PROTEIN"/>
    <property type="match status" value="1"/>
</dbReference>
<reference evidence="3 4" key="1">
    <citation type="journal article" date="2019" name="Nat. Microbiol.">
        <title>Mediterranean grassland soil C-N compound turnover is dependent on rainfall and depth, and is mediated by genomically divergent microorganisms.</title>
        <authorList>
            <person name="Diamond S."/>
            <person name="Andeer P.F."/>
            <person name="Li Z."/>
            <person name="Crits-Christoph A."/>
            <person name="Burstein D."/>
            <person name="Anantharaman K."/>
            <person name="Lane K.R."/>
            <person name="Thomas B.C."/>
            <person name="Pan C."/>
            <person name="Northen T.R."/>
            <person name="Banfield J.F."/>
        </authorList>
    </citation>
    <scope>NUCLEOTIDE SEQUENCE [LARGE SCALE GENOMIC DNA]</scope>
    <source>
        <strain evidence="3">NP_8</strain>
    </source>
</reference>
<evidence type="ECO:0000259" key="2">
    <source>
        <dbReference type="Pfam" id="PF03703"/>
    </source>
</evidence>
<comment type="caution">
    <text evidence="3">The sequence shown here is derived from an EMBL/GenBank/DDBJ whole genome shotgun (WGS) entry which is preliminary data.</text>
</comment>
<dbReference type="Pfam" id="PF03703">
    <property type="entry name" value="bPH_2"/>
    <property type="match status" value="1"/>
</dbReference>
<sequence length="147" mass="16289">MGYIEQNLIAGETVAYRTQLHWIIFLWPAVFLIFAVIGVMGRQDYGAGALLVGLVWGLYSYIRFSSSEFGVTNRRVLIKVGFIRRHSLELLLSKVEGIGVDQGIIGRVLGYGTIIVTGTGGTKEPFRNIAAALEFRRMVQQHVASSQ</sequence>
<feature type="transmembrane region" description="Helical" evidence="1">
    <location>
        <begin position="45"/>
        <end position="64"/>
    </location>
</feature>
<proteinExistence type="predicted"/>
<dbReference type="AlphaFoldDB" id="A0A537IIW0"/>
<keyword evidence="1" id="KW-1133">Transmembrane helix</keyword>
<organism evidence="3 4">
    <name type="scientific">Candidatus Segetimicrobium genomatis</name>
    <dbReference type="NCBI Taxonomy" id="2569760"/>
    <lineage>
        <taxon>Bacteria</taxon>
        <taxon>Bacillati</taxon>
        <taxon>Candidatus Sysuimicrobiota</taxon>
        <taxon>Candidatus Sysuimicrobiia</taxon>
        <taxon>Candidatus Sysuimicrobiales</taxon>
        <taxon>Candidatus Segetimicrobiaceae</taxon>
        <taxon>Candidatus Segetimicrobium</taxon>
    </lineage>
</organism>
<name>A0A537IIW0_9BACT</name>
<gene>
    <name evidence="3" type="ORF">E6H05_13245</name>
</gene>
<keyword evidence="1" id="KW-0812">Transmembrane</keyword>
<dbReference type="EMBL" id="VBAP01000132">
    <property type="protein sequence ID" value="TMI70846.1"/>
    <property type="molecule type" value="Genomic_DNA"/>
</dbReference>
<protein>
    <submittedName>
        <fullName evidence="3">PH domain-containing protein</fullName>
    </submittedName>
</protein>
<evidence type="ECO:0000313" key="4">
    <source>
        <dbReference type="Proteomes" id="UP000318834"/>
    </source>
</evidence>
<feature type="domain" description="YdbS-like PH" evidence="2">
    <location>
        <begin position="68"/>
        <end position="137"/>
    </location>
</feature>
<keyword evidence="1" id="KW-0472">Membrane</keyword>
<evidence type="ECO:0000256" key="1">
    <source>
        <dbReference type="SAM" id="Phobius"/>
    </source>
</evidence>
<dbReference type="Proteomes" id="UP000318834">
    <property type="component" value="Unassembled WGS sequence"/>
</dbReference>
<accession>A0A537IIW0</accession>
<dbReference type="PANTHER" id="PTHR37938">
    <property type="entry name" value="BLL0215 PROTEIN"/>
    <property type="match status" value="1"/>
</dbReference>
<feature type="transmembrane region" description="Helical" evidence="1">
    <location>
        <begin position="20"/>
        <end position="39"/>
    </location>
</feature>
<evidence type="ECO:0000313" key="3">
    <source>
        <dbReference type="EMBL" id="TMI70846.1"/>
    </source>
</evidence>
<dbReference type="InterPro" id="IPR005182">
    <property type="entry name" value="YdbS-like_PH"/>
</dbReference>